<keyword evidence="3" id="KW-1185">Reference proteome</keyword>
<proteinExistence type="predicted"/>
<evidence type="ECO:0000256" key="1">
    <source>
        <dbReference type="SAM" id="MobiDB-lite"/>
    </source>
</evidence>
<evidence type="ECO:0000313" key="2">
    <source>
        <dbReference type="EMBL" id="TPG17052.1"/>
    </source>
</evidence>
<dbReference type="Proteomes" id="UP000317722">
    <property type="component" value="Unassembled WGS sequence"/>
</dbReference>
<feature type="region of interest" description="Disordered" evidence="1">
    <location>
        <begin position="91"/>
        <end position="116"/>
    </location>
</feature>
<name>A0A502CWM1_9MICO</name>
<dbReference type="EMBL" id="RCZM01000003">
    <property type="protein sequence ID" value="TPG17052.1"/>
    <property type="molecule type" value="Genomic_DNA"/>
</dbReference>
<protein>
    <submittedName>
        <fullName evidence="2">Uncharacterized protein</fullName>
    </submittedName>
</protein>
<organism evidence="2 3">
    <name type="scientific">Pedococcus bigeumensis</name>
    <dbReference type="NCBI Taxonomy" id="433644"/>
    <lineage>
        <taxon>Bacteria</taxon>
        <taxon>Bacillati</taxon>
        <taxon>Actinomycetota</taxon>
        <taxon>Actinomycetes</taxon>
        <taxon>Micrococcales</taxon>
        <taxon>Intrasporangiaceae</taxon>
        <taxon>Pedococcus</taxon>
    </lineage>
</organism>
<reference evidence="2 3" key="1">
    <citation type="journal article" date="2019" name="Environ. Microbiol.">
        <title>Species interactions and distinct microbial communities in high Arctic permafrost affected cryosols are associated with the CH4 and CO2 gas fluxes.</title>
        <authorList>
            <person name="Altshuler I."/>
            <person name="Hamel J."/>
            <person name="Turney S."/>
            <person name="Magnuson E."/>
            <person name="Levesque R."/>
            <person name="Greer C."/>
            <person name="Whyte L.G."/>
        </authorList>
    </citation>
    <scope>NUCLEOTIDE SEQUENCE [LARGE SCALE GENOMIC DNA]</scope>
    <source>
        <strain evidence="2 3">S9.3A</strain>
    </source>
</reference>
<dbReference type="AlphaFoldDB" id="A0A502CWM1"/>
<evidence type="ECO:0000313" key="3">
    <source>
        <dbReference type="Proteomes" id="UP000317722"/>
    </source>
</evidence>
<sequence>MFVINTERSGRTSRTEKAETGLAVVLPFRPKRATDDTDDRCRTVPVFMSTTGREPYPDRATDVTDDQSALIGSRTVGQVVPASRIEALRVERSEAPGTTPASKSTGVSTGRGGRSPYLGVIVKSSTRKVPLTGNANSDRGVLTHTLIATHAPRLALGESVDDLVPSMVQFAFGLVQTHPNGSRVIAAETVGMARRYLADLTPGDPWRLLGVEYETGEGPVDLAWVNDADGRVFFDEIKTSRVAAGRVAASWLQQCGRYTEAGVERFGDAFAGTRLLTVAQMDFARHMSGDLRVTPIKPTRDDPFAATSIGGRR</sequence>
<gene>
    <name evidence="2" type="ORF">EAH86_09760</name>
</gene>
<accession>A0A502CWM1</accession>
<comment type="caution">
    <text evidence="2">The sequence shown here is derived from an EMBL/GenBank/DDBJ whole genome shotgun (WGS) entry which is preliminary data.</text>
</comment>